<dbReference type="InterPro" id="IPR022665">
    <property type="entry name" value="MeAsp_NH4-lyase_N"/>
</dbReference>
<evidence type="ECO:0000256" key="6">
    <source>
        <dbReference type="ARBA" id="ARBA00012993"/>
    </source>
</evidence>
<accession>A0ABS8Z5B6</accession>
<evidence type="ECO:0000256" key="8">
    <source>
        <dbReference type="ARBA" id="ARBA00022842"/>
    </source>
</evidence>
<evidence type="ECO:0000313" key="13">
    <source>
        <dbReference type="Proteomes" id="UP001521150"/>
    </source>
</evidence>
<evidence type="ECO:0000256" key="3">
    <source>
        <dbReference type="ARBA" id="ARBA00004675"/>
    </source>
</evidence>
<comment type="pathway">
    <text evidence="3">Amino-acid degradation; L-glutamate degradation via mesaconate pathway; acetate and pyruvate from L-glutamate: step 2/4.</text>
</comment>
<dbReference type="SFLD" id="SFLDG00151">
    <property type="entry name" value="methylaspartate_ammonia-lyase"/>
    <property type="match status" value="1"/>
</dbReference>
<dbReference type="Pfam" id="PF07476">
    <property type="entry name" value="MAAL_C"/>
    <property type="match status" value="1"/>
</dbReference>
<dbReference type="Proteomes" id="UP001521150">
    <property type="component" value="Unassembled WGS sequence"/>
</dbReference>
<reference evidence="12 13" key="1">
    <citation type="submission" date="2021-12" db="EMBL/GenBank/DDBJ databases">
        <title>Genome sequence of Kibdelosporangium philippinense ATCC 49844.</title>
        <authorList>
            <person name="Fedorov E.A."/>
            <person name="Omeragic M."/>
            <person name="Shalygina K.F."/>
            <person name="Maclea K.S."/>
        </authorList>
    </citation>
    <scope>NUCLEOTIDE SEQUENCE [LARGE SCALE GENOMIC DNA]</scope>
    <source>
        <strain evidence="12 13">ATCC 49844</strain>
    </source>
</reference>
<comment type="caution">
    <text evidence="12">The sequence shown here is derived from an EMBL/GenBank/DDBJ whole genome shotgun (WGS) entry which is preliminary data.</text>
</comment>
<gene>
    <name evidence="12" type="ORF">LWC34_09680</name>
</gene>
<dbReference type="EMBL" id="JAJVCN010000001">
    <property type="protein sequence ID" value="MCE7003096.1"/>
    <property type="molecule type" value="Genomic_DNA"/>
</dbReference>
<feature type="domain" description="Methylaspartate ammonia-lyase N-terminal" evidence="10">
    <location>
        <begin position="4"/>
        <end position="154"/>
    </location>
</feature>
<dbReference type="InterPro" id="IPR036849">
    <property type="entry name" value="Enolase-like_C_sf"/>
</dbReference>
<dbReference type="PANTHER" id="PTHR48073">
    <property type="entry name" value="O-SUCCINYLBENZOATE SYNTHASE-RELATED"/>
    <property type="match status" value="1"/>
</dbReference>
<evidence type="ECO:0000256" key="2">
    <source>
        <dbReference type="ARBA" id="ARBA00001946"/>
    </source>
</evidence>
<proteinExistence type="inferred from homology"/>
<keyword evidence="8" id="KW-0460">Magnesium</keyword>
<protein>
    <recommendedName>
        <fullName evidence="6">methylaspartate ammonia-lyase</fullName>
        <ecNumber evidence="6">4.3.1.2</ecNumber>
    </recommendedName>
</protein>
<dbReference type="Pfam" id="PF05034">
    <property type="entry name" value="MAAL_N"/>
    <property type="match status" value="1"/>
</dbReference>
<name>A0ABS8Z5B6_9PSEU</name>
<dbReference type="RefSeq" id="WP_233724656.1">
    <property type="nucleotide sequence ID" value="NZ_JAJVCN010000001.1"/>
</dbReference>
<keyword evidence="9 12" id="KW-0456">Lyase</keyword>
<keyword evidence="13" id="KW-1185">Reference proteome</keyword>
<keyword evidence="7" id="KW-0479">Metal-binding</keyword>
<dbReference type="PANTHER" id="PTHR48073:SF2">
    <property type="entry name" value="O-SUCCINYLBENZOATE SYNTHASE"/>
    <property type="match status" value="1"/>
</dbReference>
<evidence type="ECO:0000256" key="9">
    <source>
        <dbReference type="ARBA" id="ARBA00023239"/>
    </source>
</evidence>
<dbReference type="SUPFAM" id="SSF51604">
    <property type="entry name" value="Enolase C-terminal domain-like"/>
    <property type="match status" value="1"/>
</dbReference>
<dbReference type="Gene3D" id="3.20.20.120">
    <property type="entry name" value="Enolase-like C-terminal domain"/>
    <property type="match status" value="1"/>
</dbReference>
<comment type="similarity">
    <text evidence="4">Belongs to the methylaspartate ammonia-lyase family.</text>
</comment>
<comment type="cofactor">
    <cofactor evidence="2">
        <name>Mg(2+)</name>
        <dbReference type="ChEBI" id="CHEBI:18420"/>
    </cofactor>
</comment>
<dbReference type="EC" id="4.3.1.2" evidence="6"/>
<dbReference type="PIRSF" id="PIRSF017107">
    <property type="entry name" value="MAL"/>
    <property type="match status" value="1"/>
</dbReference>
<dbReference type="SUPFAM" id="SSF54826">
    <property type="entry name" value="Enolase N-terminal domain-like"/>
    <property type="match status" value="1"/>
</dbReference>
<evidence type="ECO:0000313" key="12">
    <source>
        <dbReference type="EMBL" id="MCE7003096.1"/>
    </source>
</evidence>
<dbReference type="GO" id="GO:0050096">
    <property type="term" value="F:methylaspartate ammonia-lyase activity"/>
    <property type="evidence" value="ECO:0007669"/>
    <property type="project" value="UniProtKB-EC"/>
</dbReference>
<dbReference type="Gene3D" id="3.30.390.10">
    <property type="entry name" value="Enolase-like, N-terminal domain"/>
    <property type="match status" value="1"/>
</dbReference>
<dbReference type="SFLD" id="SFLDS00001">
    <property type="entry name" value="Enolase"/>
    <property type="match status" value="1"/>
</dbReference>
<evidence type="ECO:0000256" key="1">
    <source>
        <dbReference type="ARBA" id="ARBA00000789"/>
    </source>
</evidence>
<dbReference type="SFLD" id="SFLDF00007">
    <property type="entry name" value="methylaspartate_ammonia-lyase"/>
    <property type="match status" value="1"/>
</dbReference>
<comment type="subunit">
    <text evidence="5">Homodimer.</text>
</comment>
<evidence type="ECO:0000256" key="4">
    <source>
        <dbReference type="ARBA" id="ARBA00009954"/>
    </source>
</evidence>
<evidence type="ECO:0000256" key="5">
    <source>
        <dbReference type="ARBA" id="ARBA00011738"/>
    </source>
</evidence>
<evidence type="ECO:0000259" key="10">
    <source>
        <dbReference type="Pfam" id="PF05034"/>
    </source>
</evidence>
<dbReference type="InterPro" id="IPR022662">
    <property type="entry name" value="MeAsp_NH4-lyase_C"/>
</dbReference>
<sequence length="407" mass="43149">MTTQIVKVVTAKGQAAFYADDQAAIRAGARRDGKTYLGQPVTPGFRAVRQPADALSVMLVLNDGQVAHGDCVGVQYAGVAGRETPFNADKARTFIEDVVAPAIIGRDVTSFRAGAEVLTSSPAAVAYGVSQALLDAAALATKRTAAEVIVDEYDTGVDLRPIPLMAQSGEDRHHAVDSMIIKEVDALPHGLINNATQLVGVDGQLLVDYVRWVSNRVKVKRANSDYQPVLHFDTYGTPGFVFDTTESLGWYLARLAEAASPFRLRVEQPLDAGNREKQVEQLAALRAELSRIGADVQIVADEWCNTVQDIKDFVAAGAADMIHVKVPDLGGLDQTVVALRYCAAQGVRGYCGGSCSETARSAQLSVHVAMACGADQVLVKPGMGADAGLSVVRTEMAKVLALKSTGP</sequence>
<evidence type="ECO:0000259" key="11">
    <source>
        <dbReference type="Pfam" id="PF07476"/>
    </source>
</evidence>
<dbReference type="NCBIfam" id="TIGR01502">
    <property type="entry name" value="B_methylAsp_ase"/>
    <property type="match status" value="1"/>
</dbReference>
<comment type="catalytic activity">
    <reaction evidence="1">
        <text>(2S,3S)-3-methyl-L-aspartate = mesaconate + NH4(+)</text>
        <dbReference type="Rhea" id="RHEA:12829"/>
        <dbReference type="ChEBI" id="CHEBI:28938"/>
        <dbReference type="ChEBI" id="CHEBI:36986"/>
        <dbReference type="ChEBI" id="CHEBI:58724"/>
        <dbReference type="EC" id="4.3.1.2"/>
    </reaction>
</comment>
<feature type="domain" description="Methylaspartate ammonia-lyase C-terminal" evidence="11">
    <location>
        <begin position="159"/>
        <end position="403"/>
    </location>
</feature>
<organism evidence="12 13">
    <name type="scientific">Kibdelosporangium philippinense</name>
    <dbReference type="NCBI Taxonomy" id="211113"/>
    <lineage>
        <taxon>Bacteria</taxon>
        <taxon>Bacillati</taxon>
        <taxon>Actinomycetota</taxon>
        <taxon>Actinomycetes</taxon>
        <taxon>Pseudonocardiales</taxon>
        <taxon>Pseudonocardiaceae</taxon>
        <taxon>Kibdelosporangium</taxon>
    </lineage>
</organism>
<dbReference type="InterPro" id="IPR029017">
    <property type="entry name" value="Enolase-like_N"/>
</dbReference>
<dbReference type="InterPro" id="IPR006395">
    <property type="entry name" value="Me_Asp_am_lyase"/>
</dbReference>
<evidence type="ECO:0000256" key="7">
    <source>
        <dbReference type="ARBA" id="ARBA00022723"/>
    </source>
</evidence>